<dbReference type="InterPro" id="IPR029063">
    <property type="entry name" value="SAM-dependent_MTases_sf"/>
</dbReference>
<sequence>MIAPARRAATEVLAAVDAGRWDLATALAQAHPSLADARDRALLTELATGVQRWKLALDFAIHALTKRQPADLDADVRATLRLGLYQLQHATRIPASAVVNDAVEIVKRGPTRSAAGMVNAVLRRVVREGPPRLPEPPRVPVDDPRWRMQALAWLAIAHSHPAWLVERWLDRFGIEATEAWVRYDNTPADVTVWPLPGVGSGESGVGSGDSPIRDPRSAIRDSEFGNVEGTPTRFVPGGIVLANGRDALPHLRAGSAYAQDEASAAIAVVAGTVGRGRVLDACAAPGGKSLAMRSWLPPDARLLANDMRTRRIALLAATLGRAAGPRIPIVRSDATRLPFDRSIDTMLIDAPCSGLGTLRRDPDVRWRRTAADLAAFATTQRSMIEEGLRALAPAGRLVYATCSSEPEENESLVAALLQERPELRRLDLRQEPLPPSMTSLLTDEGALRTWPHVHGLDAFFAVALTRP</sequence>
<dbReference type="Gene3D" id="3.40.50.150">
    <property type="entry name" value="Vaccinia Virus protein VP39"/>
    <property type="match status" value="1"/>
</dbReference>
<dbReference type="PROSITE" id="PS51686">
    <property type="entry name" value="SAM_MT_RSMB_NOP"/>
    <property type="match status" value="1"/>
</dbReference>
<dbReference type="RefSeq" id="WP_162271442.1">
    <property type="nucleotide sequence ID" value="NZ_CP015136.1"/>
</dbReference>
<keyword evidence="3 5" id="KW-0949">S-adenosyl-L-methionine</keyword>
<dbReference type="InterPro" id="IPR006027">
    <property type="entry name" value="NusB_RsmB_TIM44"/>
</dbReference>
<evidence type="ECO:0000259" key="6">
    <source>
        <dbReference type="PROSITE" id="PS51686"/>
    </source>
</evidence>
<organism evidence="7 8">
    <name type="scientific">Luteitalea pratensis</name>
    <dbReference type="NCBI Taxonomy" id="1855912"/>
    <lineage>
        <taxon>Bacteria</taxon>
        <taxon>Pseudomonadati</taxon>
        <taxon>Acidobacteriota</taxon>
        <taxon>Vicinamibacteria</taxon>
        <taxon>Vicinamibacterales</taxon>
        <taxon>Vicinamibacteraceae</taxon>
        <taxon>Luteitalea</taxon>
    </lineage>
</organism>
<dbReference type="PATRIC" id="fig|1813736.3.peg.3956"/>
<dbReference type="CDD" id="cd02440">
    <property type="entry name" value="AdoMet_MTases"/>
    <property type="match status" value="1"/>
</dbReference>
<dbReference type="SUPFAM" id="SSF53335">
    <property type="entry name" value="S-adenosyl-L-methionine-dependent methyltransferases"/>
    <property type="match status" value="1"/>
</dbReference>
<dbReference type="InterPro" id="IPR035926">
    <property type="entry name" value="NusB-like_sf"/>
</dbReference>
<dbReference type="Proteomes" id="UP000076079">
    <property type="component" value="Chromosome"/>
</dbReference>
<keyword evidence="8" id="KW-1185">Reference proteome</keyword>
<dbReference type="Pfam" id="PF01029">
    <property type="entry name" value="NusB"/>
    <property type="match status" value="1"/>
</dbReference>
<evidence type="ECO:0000313" key="8">
    <source>
        <dbReference type="Proteomes" id="UP000076079"/>
    </source>
</evidence>
<keyword evidence="1 5" id="KW-0489">Methyltransferase</keyword>
<dbReference type="EMBL" id="CP015136">
    <property type="protein sequence ID" value="AMY10514.1"/>
    <property type="molecule type" value="Genomic_DNA"/>
</dbReference>
<feature type="domain" description="SAM-dependent MTase RsmB/NOP-type" evidence="6">
    <location>
        <begin position="248"/>
        <end position="467"/>
    </location>
</feature>
<reference evidence="8" key="2">
    <citation type="submission" date="2016-04" db="EMBL/GenBank/DDBJ databases">
        <title>First Complete Genome Sequence of a Subdivision 6 Acidobacterium.</title>
        <authorList>
            <person name="Huang S."/>
            <person name="Vieira S."/>
            <person name="Bunk B."/>
            <person name="Riedel T."/>
            <person name="Sproeer C."/>
            <person name="Overmann J."/>
        </authorList>
    </citation>
    <scope>NUCLEOTIDE SEQUENCE [LARGE SCALE GENOMIC DNA]</scope>
    <source>
        <strain evidence="8">DSM 100886 HEG_-6_39</strain>
    </source>
</reference>
<evidence type="ECO:0000313" key="7">
    <source>
        <dbReference type="EMBL" id="AMY10514.1"/>
    </source>
</evidence>
<reference evidence="7 8" key="1">
    <citation type="journal article" date="2016" name="Genome Announc.">
        <title>First Complete Genome Sequence of a Subdivision 6 Acidobacterium Strain.</title>
        <authorList>
            <person name="Huang S."/>
            <person name="Vieira S."/>
            <person name="Bunk B."/>
            <person name="Riedel T."/>
            <person name="Sproer C."/>
            <person name="Overmann J."/>
        </authorList>
    </citation>
    <scope>NUCLEOTIDE SEQUENCE [LARGE SCALE GENOMIC DNA]</scope>
    <source>
        <strain evidence="8">DSM 100886 HEG_-6_39</strain>
    </source>
</reference>
<feature type="active site" description="Nucleophile" evidence="5">
    <location>
        <position position="402"/>
    </location>
</feature>
<evidence type="ECO:0000256" key="5">
    <source>
        <dbReference type="PROSITE-ProRule" id="PRU01023"/>
    </source>
</evidence>
<protein>
    <submittedName>
        <fullName evidence="7">Ribosomal RNA small subunit methyltransferase B</fullName>
        <ecNumber evidence="7">2.1.1.176</ecNumber>
    </submittedName>
</protein>
<dbReference type="GO" id="GO:0001510">
    <property type="term" value="P:RNA methylation"/>
    <property type="evidence" value="ECO:0007669"/>
    <property type="project" value="InterPro"/>
</dbReference>
<dbReference type="InterPro" id="IPR023267">
    <property type="entry name" value="RCMT"/>
</dbReference>
<dbReference type="AlphaFoldDB" id="A0A143PRS2"/>
<accession>A0A143PRS2</accession>
<feature type="binding site" evidence="5">
    <location>
        <position position="349"/>
    </location>
    <ligand>
        <name>S-adenosyl-L-methionine</name>
        <dbReference type="ChEBI" id="CHEBI:59789"/>
    </ligand>
</feature>
<dbReference type="Pfam" id="PF01189">
    <property type="entry name" value="Methyltr_RsmB-F"/>
    <property type="match status" value="1"/>
</dbReference>
<dbReference type="SUPFAM" id="SSF48013">
    <property type="entry name" value="NusB-like"/>
    <property type="match status" value="1"/>
</dbReference>
<feature type="binding site" evidence="5">
    <location>
        <begin position="282"/>
        <end position="288"/>
    </location>
    <ligand>
        <name>S-adenosyl-L-methionine</name>
        <dbReference type="ChEBI" id="CHEBI:59789"/>
    </ligand>
</feature>
<dbReference type="STRING" id="1855912.LuPra_03747"/>
<dbReference type="GO" id="GO:0006355">
    <property type="term" value="P:regulation of DNA-templated transcription"/>
    <property type="evidence" value="ECO:0007669"/>
    <property type="project" value="InterPro"/>
</dbReference>
<dbReference type="KEGG" id="abac:LuPra_03747"/>
<dbReference type="InterPro" id="IPR001678">
    <property type="entry name" value="MeTrfase_RsmB-F_NOP2_dom"/>
</dbReference>
<dbReference type="PANTHER" id="PTHR22807">
    <property type="entry name" value="NOP2 YEAST -RELATED NOL1/NOP2/FMU SUN DOMAIN-CONTAINING"/>
    <property type="match status" value="1"/>
</dbReference>
<dbReference type="InterPro" id="IPR049560">
    <property type="entry name" value="MeTrfase_RsmB-F_NOP2_cat"/>
</dbReference>
<comment type="similarity">
    <text evidence="5">Belongs to the class I-like SAM-binding methyltransferase superfamily. RsmB/NOP family.</text>
</comment>
<gene>
    <name evidence="7" type="primary">rsmB</name>
    <name evidence="7" type="ORF">LuPra_03747</name>
</gene>
<name>A0A143PRS2_LUTPR</name>
<dbReference type="GO" id="GO:0003723">
    <property type="term" value="F:RNA binding"/>
    <property type="evidence" value="ECO:0007669"/>
    <property type="project" value="UniProtKB-UniRule"/>
</dbReference>
<dbReference type="PANTHER" id="PTHR22807:SF53">
    <property type="entry name" value="RIBOSOMAL RNA SMALL SUBUNIT METHYLTRANSFERASE B-RELATED"/>
    <property type="match status" value="1"/>
</dbReference>
<evidence type="ECO:0000256" key="1">
    <source>
        <dbReference type="ARBA" id="ARBA00022603"/>
    </source>
</evidence>
<evidence type="ECO:0000256" key="3">
    <source>
        <dbReference type="ARBA" id="ARBA00022691"/>
    </source>
</evidence>
<proteinExistence type="inferred from homology"/>
<keyword evidence="2 5" id="KW-0808">Transferase</keyword>
<keyword evidence="4 5" id="KW-0694">RNA-binding</keyword>
<dbReference type="Gene3D" id="1.10.940.10">
    <property type="entry name" value="NusB-like"/>
    <property type="match status" value="1"/>
</dbReference>
<evidence type="ECO:0000256" key="4">
    <source>
        <dbReference type="ARBA" id="ARBA00022884"/>
    </source>
</evidence>
<dbReference type="PRINTS" id="PR02008">
    <property type="entry name" value="RCMTFAMILY"/>
</dbReference>
<evidence type="ECO:0000256" key="2">
    <source>
        <dbReference type="ARBA" id="ARBA00022679"/>
    </source>
</evidence>
<dbReference type="EC" id="2.1.1.176" evidence="7"/>
<feature type="binding site" evidence="5">
    <location>
        <position position="306"/>
    </location>
    <ligand>
        <name>S-adenosyl-L-methionine</name>
        <dbReference type="ChEBI" id="CHEBI:59789"/>
    </ligand>
</feature>
<dbReference type="GO" id="GO:0008173">
    <property type="term" value="F:RNA methyltransferase activity"/>
    <property type="evidence" value="ECO:0007669"/>
    <property type="project" value="InterPro"/>
</dbReference>
<feature type="binding site" evidence="5">
    <location>
        <position position="333"/>
    </location>
    <ligand>
        <name>S-adenosyl-L-methionine</name>
        <dbReference type="ChEBI" id="CHEBI:59789"/>
    </ligand>
</feature>